<proteinExistence type="predicted"/>
<name>A0A8T0HSW0_CERPU</name>
<keyword evidence="3" id="KW-1185">Reference proteome</keyword>
<comment type="caution">
    <text evidence="2">The sequence shown here is derived from an EMBL/GenBank/DDBJ whole genome shotgun (WGS) entry which is preliminary data.</text>
</comment>
<dbReference type="Proteomes" id="UP000822688">
    <property type="component" value="Chromosome V"/>
</dbReference>
<organism evidence="2 3">
    <name type="scientific">Ceratodon purpureus</name>
    <name type="common">Fire moss</name>
    <name type="synonym">Dicranum purpureum</name>
    <dbReference type="NCBI Taxonomy" id="3225"/>
    <lineage>
        <taxon>Eukaryota</taxon>
        <taxon>Viridiplantae</taxon>
        <taxon>Streptophyta</taxon>
        <taxon>Embryophyta</taxon>
        <taxon>Bryophyta</taxon>
        <taxon>Bryophytina</taxon>
        <taxon>Bryopsida</taxon>
        <taxon>Dicranidae</taxon>
        <taxon>Pseudoditrichales</taxon>
        <taxon>Ditrichaceae</taxon>
        <taxon>Ceratodon</taxon>
    </lineage>
</organism>
<gene>
    <name evidence="2" type="ORF">KC19_VG213000</name>
</gene>
<evidence type="ECO:0000256" key="1">
    <source>
        <dbReference type="SAM" id="SignalP"/>
    </source>
</evidence>
<feature type="signal peptide" evidence="1">
    <location>
        <begin position="1"/>
        <end position="18"/>
    </location>
</feature>
<protein>
    <submittedName>
        <fullName evidence="2">Uncharacterized protein</fullName>
    </submittedName>
</protein>
<dbReference type="EMBL" id="CM026426">
    <property type="protein sequence ID" value="KAG0573829.1"/>
    <property type="molecule type" value="Genomic_DNA"/>
</dbReference>
<accession>A0A8T0HSW0</accession>
<dbReference type="AlphaFoldDB" id="A0A8T0HSW0"/>
<sequence length="56" mass="6460">MSSYRSSFLFVLPALVVIVYIPHKQENVRTIETNRELYSSHERLGKIIGLTDTSHL</sequence>
<evidence type="ECO:0000313" key="3">
    <source>
        <dbReference type="Proteomes" id="UP000822688"/>
    </source>
</evidence>
<reference evidence="2" key="1">
    <citation type="submission" date="2020-06" db="EMBL/GenBank/DDBJ databases">
        <title>WGS assembly of Ceratodon purpureus strain R40.</title>
        <authorList>
            <person name="Carey S.B."/>
            <person name="Jenkins J."/>
            <person name="Shu S."/>
            <person name="Lovell J.T."/>
            <person name="Sreedasyam A."/>
            <person name="Maumus F."/>
            <person name="Tiley G.P."/>
            <person name="Fernandez-Pozo N."/>
            <person name="Barry K."/>
            <person name="Chen C."/>
            <person name="Wang M."/>
            <person name="Lipzen A."/>
            <person name="Daum C."/>
            <person name="Saski C.A."/>
            <person name="Payton A.C."/>
            <person name="Mcbreen J.C."/>
            <person name="Conrad R.E."/>
            <person name="Kollar L.M."/>
            <person name="Olsson S."/>
            <person name="Huttunen S."/>
            <person name="Landis J.B."/>
            <person name="Wickett N.J."/>
            <person name="Johnson M.G."/>
            <person name="Rensing S.A."/>
            <person name="Grimwood J."/>
            <person name="Schmutz J."/>
            <person name="Mcdaniel S.F."/>
        </authorList>
    </citation>
    <scope>NUCLEOTIDE SEQUENCE</scope>
    <source>
        <strain evidence="2">R40</strain>
    </source>
</reference>
<keyword evidence="1" id="KW-0732">Signal</keyword>
<evidence type="ECO:0000313" key="2">
    <source>
        <dbReference type="EMBL" id="KAG0573829.1"/>
    </source>
</evidence>
<feature type="chain" id="PRO_5035860072" evidence="1">
    <location>
        <begin position="19"/>
        <end position="56"/>
    </location>
</feature>